<accession>A0ABY7G445</accession>
<evidence type="ECO:0008006" key="4">
    <source>
        <dbReference type="Google" id="ProtNLM"/>
    </source>
</evidence>
<dbReference type="CDD" id="cd14279">
    <property type="entry name" value="CUE"/>
    <property type="match status" value="1"/>
</dbReference>
<feature type="compositionally biased region" description="Polar residues" evidence="1">
    <location>
        <begin position="75"/>
        <end position="85"/>
    </location>
</feature>
<feature type="compositionally biased region" description="Basic and acidic residues" evidence="1">
    <location>
        <begin position="162"/>
        <end position="201"/>
    </location>
</feature>
<dbReference type="Proteomes" id="UP001164746">
    <property type="component" value="Chromosome 15"/>
</dbReference>
<dbReference type="PANTHER" id="PTHR22529">
    <property type="entry name" value="EPITHELIAL-STROMAL INTERACTION PROTEIN 1"/>
    <property type="match status" value="1"/>
</dbReference>
<evidence type="ECO:0000313" key="3">
    <source>
        <dbReference type="Proteomes" id="UP001164746"/>
    </source>
</evidence>
<protein>
    <recommendedName>
        <fullName evidence="4">CUE domain-containing protein</fullName>
    </recommendedName>
</protein>
<dbReference type="InterPro" id="IPR026185">
    <property type="entry name" value="EPSTI1"/>
</dbReference>
<evidence type="ECO:0000313" key="2">
    <source>
        <dbReference type="EMBL" id="WAR28092.1"/>
    </source>
</evidence>
<feature type="compositionally biased region" description="Polar residues" evidence="1">
    <location>
        <begin position="108"/>
        <end position="117"/>
    </location>
</feature>
<dbReference type="EMBL" id="CP111026">
    <property type="protein sequence ID" value="WAR28092.1"/>
    <property type="molecule type" value="Genomic_DNA"/>
</dbReference>
<feature type="compositionally biased region" description="Gly residues" evidence="1">
    <location>
        <begin position="47"/>
        <end position="69"/>
    </location>
</feature>
<name>A0ABY7G445_MYAAR</name>
<proteinExistence type="predicted"/>
<keyword evidence="3" id="KW-1185">Reference proteome</keyword>
<organism evidence="2 3">
    <name type="scientific">Mya arenaria</name>
    <name type="common">Soft-shell clam</name>
    <dbReference type="NCBI Taxonomy" id="6604"/>
    <lineage>
        <taxon>Eukaryota</taxon>
        <taxon>Metazoa</taxon>
        <taxon>Spiralia</taxon>
        <taxon>Lophotrochozoa</taxon>
        <taxon>Mollusca</taxon>
        <taxon>Bivalvia</taxon>
        <taxon>Autobranchia</taxon>
        <taxon>Heteroconchia</taxon>
        <taxon>Euheterodonta</taxon>
        <taxon>Imparidentia</taxon>
        <taxon>Neoheterodontei</taxon>
        <taxon>Myida</taxon>
        <taxon>Myoidea</taxon>
        <taxon>Myidae</taxon>
        <taxon>Mya</taxon>
    </lineage>
</organism>
<sequence length="303" mass="33212">MSKTFTSRPGVTRGRGRGNEFQPRPVNQPQEQEGAVQTGARPRVGATGRGSTGTAIGTGRGSFGRGSVGRGLTAPNETPGQTLQGVEQRMEYLGGFTKVTPNEKKRQQITQAAQKETQAYEAHKKQNTPQSFSYVGTAGGGQTTQTDARRKLVQTTPNKTQKMAERNERRDQEERLNSEKRWDEQRKRKNDAFLRGLENKTKGSSVKAPASQSQTRLSAPQPPVSNSSLPEPEDALSEGAAWHIEEEDRLPGGATGEADLTIEERRRLDALNVMFPNCARDVLRSLLEQTDFSLDAAVALLHD</sequence>
<reference evidence="2" key="1">
    <citation type="submission" date="2022-11" db="EMBL/GenBank/DDBJ databases">
        <title>Centuries of genome instability and evolution in soft-shell clam transmissible cancer (bioRxiv).</title>
        <authorList>
            <person name="Hart S.F.M."/>
            <person name="Yonemitsu M.A."/>
            <person name="Giersch R.M."/>
            <person name="Beal B.F."/>
            <person name="Arriagada G."/>
            <person name="Davis B.W."/>
            <person name="Ostrander E.A."/>
            <person name="Goff S.P."/>
            <person name="Metzger M.J."/>
        </authorList>
    </citation>
    <scope>NUCLEOTIDE SEQUENCE</scope>
    <source>
        <strain evidence="2">MELC-2E11</strain>
        <tissue evidence="2">Siphon/mantle</tissue>
    </source>
</reference>
<feature type="region of interest" description="Disordered" evidence="1">
    <location>
        <begin position="1"/>
        <end position="256"/>
    </location>
</feature>
<gene>
    <name evidence="2" type="ORF">MAR_013796</name>
</gene>
<evidence type="ECO:0000256" key="1">
    <source>
        <dbReference type="SAM" id="MobiDB-lite"/>
    </source>
</evidence>
<dbReference type="PANTHER" id="PTHR22529:SF1">
    <property type="entry name" value="EPITHELIAL-STROMAL INTERACTION PROTEIN 1"/>
    <property type="match status" value="1"/>
</dbReference>
<feature type="compositionally biased region" description="Polar residues" evidence="1">
    <location>
        <begin position="210"/>
        <end position="229"/>
    </location>
</feature>